<gene>
    <name evidence="3" type="ORF">H206_00361</name>
</gene>
<keyword evidence="1" id="KW-1133">Transmembrane helix</keyword>
<organism evidence="3 4">
    <name type="scientific">Candidatus Electrothrix aarhusensis</name>
    <dbReference type="NCBI Taxonomy" id="1859131"/>
    <lineage>
        <taxon>Bacteria</taxon>
        <taxon>Pseudomonadati</taxon>
        <taxon>Thermodesulfobacteriota</taxon>
        <taxon>Desulfobulbia</taxon>
        <taxon>Desulfobulbales</taxon>
        <taxon>Desulfobulbaceae</taxon>
        <taxon>Candidatus Electrothrix</taxon>
    </lineage>
</organism>
<sequence>MQIKNLLLFFIILVSSSSFALAADLEPAPTPGPTSSSAPSPMSYKRATFNAEMLSQEVAQITGLALNPILCMSALGAYSYFSAPEQARPTLPWHLSPEFWGPLTAVLGMIFLKDTFGVAFPKLLKSPLDAVEILFEKNTSALIALPVLITSVTQGEFQQLQQLSQQACDALFPVAIAAGSADAALNTGVDLLLMTVTSVSATMIFIAVWVLSQAFNVLILLCPFSIGDALLAAAKNALVLLIIGLSGTYMGALLSGVVIAFAFYLFPKTLRLVVFGTVMSHDLVFYKLLRSRAGSLPSGGIRSFSSCYFARTPPLTYGKLALKDDLLVFSYRSCLFFSKKVINTGIEPSSCELIRGIISPVIVLQQDDGDQVQLVRIRPKIYRDTQEVADLLGVRWSDEAVLIKRFSGAVKWSMALLRKAPRLDIPG</sequence>
<protein>
    <submittedName>
        <fullName evidence="3">Uncharacterized protein</fullName>
    </submittedName>
</protein>
<dbReference type="AlphaFoldDB" id="A0A3S4TA20"/>
<comment type="caution">
    <text evidence="3">The sequence shown here is derived from an EMBL/GenBank/DDBJ whole genome shotgun (WGS) entry which is preliminary data.</text>
</comment>
<keyword evidence="4" id="KW-1185">Reference proteome</keyword>
<proteinExistence type="predicted"/>
<keyword evidence="1" id="KW-0812">Transmembrane</keyword>
<evidence type="ECO:0000256" key="1">
    <source>
        <dbReference type="SAM" id="Phobius"/>
    </source>
</evidence>
<feature type="signal peptide" evidence="2">
    <location>
        <begin position="1"/>
        <end position="22"/>
    </location>
</feature>
<accession>A0A3S4TA20</accession>
<keyword evidence="1" id="KW-0472">Membrane</keyword>
<evidence type="ECO:0000313" key="4">
    <source>
        <dbReference type="Proteomes" id="UP000287853"/>
    </source>
</evidence>
<feature type="transmembrane region" description="Helical" evidence="1">
    <location>
        <begin position="203"/>
        <end position="226"/>
    </location>
</feature>
<reference evidence="3 4" key="1">
    <citation type="submission" date="2017-01" db="EMBL/GenBank/DDBJ databases">
        <title>The cable genome- insights into the physiology and evolution of filamentous bacteria capable of sulfide oxidation via long distance electron transfer.</title>
        <authorList>
            <person name="Schreiber L."/>
            <person name="Bjerg J.T."/>
            <person name="Boggild A."/>
            <person name="Van De Vossenberg J."/>
            <person name="Meysman F."/>
            <person name="Nielsen L.P."/>
            <person name="Schramm A."/>
            <person name="Kjeldsen K.U."/>
        </authorList>
    </citation>
    <scope>NUCLEOTIDE SEQUENCE [LARGE SCALE GENOMIC DNA]</scope>
    <source>
        <strain evidence="3">MCF</strain>
    </source>
</reference>
<dbReference type="Proteomes" id="UP000287853">
    <property type="component" value="Unassembled WGS sequence"/>
</dbReference>
<feature type="transmembrane region" description="Helical" evidence="1">
    <location>
        <begin position="238"/>
        <end position="266"/>
    </location>
</feature>
<evidence type="ECO:0000256" key="2">
    <source>
        <dbReference type="SAM" id="SignalP"/>
    </source>
</evidence>
<feature type="chain" id="PRO_5018678290" evidence="2">
    <location>
        <begin position="23"/>
        <end position="427"/>
    </location>
</feature>
<evidence type="ECO:0000313" key="3">
    <source>
        <dbReference type="EMBL" id="RWX46189.1"/>
    </source>
</evidence>
<name>A0A3S4TA20_9BACT</name>
<dbReference type="EMBL" id="MTKO01000068">
    <property type="protein sequence ID" value="RWX46189.1"/>
    <property type="molecule type" value="Genomic_DNA"/>
</dbReference>
<keyword evidence="2" id="KW-0732">Signal</keyword>